<dbReference type="PANTHER" id="PTHR37816:SF2">
    <property type="entry name" value="DNA TOPOLOGY MODULATION PROTEIN FLAR-RELATED PROTEIN"/>
    <property type="match status" value="1"/>
</dbReference>
<gene>
    <name evidence="1" type="ORF">OJ996_23305</name>
</gene>
<dbReference type="SUPFAM" id="SSF52540">
    <property type="entry name" value="P-loop containing nucleoside triphosphate hydrolases"/>
    <property type="match status" value="1"/>
</dbReference>
<protein>
    <recommendedName>
        <fullName evidence="3">Shikimate kinase</fullName>
    </recommendedName>
</protein>
<dbReference type="RefSeq" id="WP_264516113.1">
    <property type="nucleotide sequence ID" value="NZ_JAPDDR010000016.1"/>
</dbReference>
<comment type="caution">
    <text evidence="1">The sequence shown here is derived from an EMBL/GenBank/DDBJ whole genome shotgun (WGS) entry which is preliminary data.</text>
</comment>
<name>A0ABT3G9L3_9BACT</name>
<accession>A0ABT3G9L3</accession>
<evidence type="ECO:0000313" key="1">
    <source>
        <dbReference type="EMBL" id="MCW1916534.1"/>
    </source>
</evidence>
<reference evidence="1" key="1">
    <citation type="submission" date="2022-10" db="EMBL/GenBank/DDBJ databases">
        <title>Luteolibacter sp. GHJ8, whole genome shotgun sequencing project.</title>
        <authorList>
            <person name="Zhao G."/>
            <person name="Shen L."/>
        </authorList>
    </citation>
    <scope>NUCLEOTIDE SEQUENCE</scope>
    <source>
        <strain evidence="1">GHJ8</strain>
    </source>
</reference>
<evidence type="ECO:0008006" key="3">
    <source>
        <dbReference type="Google" id="ProtNLM"/>
    </source>
</evidence>
<proteinExistence type="predicted"/>
<dbReference type="Proteomes" id="UP001165653">
    <property type="component" value="Unassembled WGS sequence"/>
</dbReference>
<organism evidence="1 2">
    <name type="scientific">Luteolibacter rhizosphaerae</name>
    <dbReference type="NCBI Taxonomy" id="2989719"/>
    <lineage>
        <taxon>Bacteria</taxon>
        <taxon>Pseudomonadati</taxon>
        <taxon>Verrucomicrobiota</taxon>
        <taxon>Verrucomicrobiia</taxon>
        <taxon>Verrucomicrobiales</taxon>
        <taxon>Verrucomicrobiaceae</taxon>
        <taxon>Luteolibacter</taxon>
    </lineage>
</organism>
<dbReference type="InterPro" id="IPR027417">
    <property type="entry name" value="P-loop_NTPase"/>
</dbReference>
<dbReference type="InterPro" id="IPR052922">
    <property type="entry name" value="Cytidylate_Kinase-2"/>
</dbReference>
<dbReference type="PANTHER" id="PTHR37816">
    <property type="entry name" value="YALI0E33011P"/>
    <property type="match status" value="1"/>
</dbReference>
<keyword evidence="2" id="KW-1185">Reference proteome</keyword>
<sequence>MGAALKLPVFDSDSFFHKASDPPFQQQNSPEERRQLLRSALEDSDAWILSGSIATWGLVELAPTHGVFLEVPVEERLRRLEERQRMLFGARIEPGGDMAEEHRAFMEWAPGYESRSGAGRNLRTDRDFLETRCERFMAIAGVIPFEELVGGVIAFLSGEARQDDAVVAAR</sequence>
<evidence type="ECO:0000313" key="2">
    <source>
        <dbReference type="Proteomes" id="UP001165653"/>
    </source>
</evidence>
<dbReference type="EMBL" id="JAPDDR010000016">
    <property type="protein sequence ID" value="MCW1916534.1"/>
    <property type="molecule type" value="Genomic_DNA"/>
</dbReference>